<gene>
    <name evidence="2" type="ORF">Tco_1041374</name>
</gene>
<evidence type="ECO:0000313" key="3">
    <source>
        <dbReference type="Proteomes" id="UP001151760"/>
    </source>
</evidence>
<dbReference type="Proteomes" id="UP001151760">
    <property type="component" value="Unassembled WGS sequence"/>
</dbReference>
<name>A0ABQ5GGK6_9ASTR</name>
<accession>A0ABQ5GGK6</accession>
<evidence type="ECO:0000313" key="2">
    <source>
        <dbReference type="EMBL" id="GJT74649.1"/>
    </source>
</evidence>
<dbReference type="Pfam" id="PF03732">
    <property type="entry name" value="Retrotrans_gag"/>
    <property type="match status" value="1"/>
</dbReference>
<protein>
    <submittedName>
        <fullName evidence="2">MAK10-like protein</fullName>
    </submittedName>
</protein>
<sequence length="431" mass="49235">MNKSEEYCSDIQYAVSIKEDTTYLFLHFTRNHEELKSYMSYPEDLSISTWEDLTTRFLAQFFPPGRTAKLRNDILIFQQHKGESLSEAWTRFKDLLQKVPHHGIDLWLQVQIFYDHVNPATRQTIDQSAGGKLRDRNAEESWALLEDLALYDNEIQRLMEAHLAPKQPVQVNKISSLCEICSGPHDTQYCMENPEQAFVKYASLRTDKAGGLVSNFMASQDARLSKFEADFKQQQGEMTNKIDIVLKAITDRITRALPSDMIKNLKLNINTNSPVLSACSYPTGDPQYSSHPPNSINTVKTCSKETNHSQKDQLQTVKEIRTQRPEEPEQTLEDEFNDFHLNLPVLEILSYAPMYNAILESLELGKNRLGDSKPFDTLADLGSCVNIILLYLFKKLNIGLLEEINHVFRLADGTKSYPVGIVKDVEVHIGR</sequence>
<reference evidence="2" key="2">
    <citation type="submission" date="2022-01" db="EMBL/GenBank/DDBJ databases">
        <authorList>
            <person name="Yamashiro T."/>
            <person name="Shiraishi A."/>
            <person name="Satake H."/>
            <person name="Nakayama K."/>
        </authorList>
    </citation>
    <scope>NUCLEOTIDE SEQUENCE</scope>
</reference>
<dbReference type="EMBL" id="BQNB010018459">
    <property type="protein sequence ID" value="GJT74649.1"/>
    <property type="molecule type" value="Genomic_DNA"/>
</dbReference>
<dbReference type="PANTHER" id="PTHR33223">
    <property type="entry name" value="CCHC-TYPE DOMAIN-CONTAINING PROTEIN"/>
    <property type="match status" value="1"/>
</dbReference>
<organism evidence="2 3">
    <name type="scientific">Tanacetum coccineum</name>
    <dbReference type="NCBI Taxonomy" id="301880"/>
    <lineage>
        <taxon>Eukaryota</taxon>
        <taxon>Viridiplantae</taxon>
        <taxon>Streptophyta</taxon>
        <taxon>Embryophyta</taxon>
        <taxon>Tracheophyta</taxon>
        <taxon>Spermatophyta</taxon>
        <taxon>Magnoliopsida</taxon>
        <taxon>eudicotyledons</taxon>
        <taxon>Gunneridae</taxon>
        <taxon>Pentapetalae</taxon>
        <taxon>asterids</taxon>
        <taxon>campanulids</taxon>
        <taxon>Asterales</taxon>
        <taxon>Asteraceae</taxon>
        <taxon>Asteroideae</taxon>
        <taxon>Anthemideae</taxon>
        <taxon>Anthemidinae</taxon>
        <taxon>Tanacetum</taxon>
    </lineage>
</organism>
<comment type="caution">
    <text evidence="2">The sequence shown here is derived from an EMBL/GenBank/DDBJ whole genome shotgun (WGS) entry which is preliminary data.</text>
</comment>
<dbReference type="CDD" id="cd00303">
    <property type="entry name" value="retropepsin_like"/>
    <property type="match status" value="1"/>
</dbReference>
<dbReference type="InterPro" id="IPR005162">
    <property type="entry name" value="Retrotrans_gag_dom"/>
</dbReference>
<evidence type="ECO:0000259" key="1">
    <source>
        <dbReference type="Pfam" id="PF03732"/>
    </source>
</evidence>
<dbReference type="PANTHER" id="PTHR33223:SF11">
    <property type="entry name" value="ELEMENT PROTEIN, PUTATIVE-RELATED"/>
    <property type="match status" value="1"/>
</dbReference>
<reference evidence="2" key="1">
    <citation type="journal article" date="2022" name="Int. J. Mol. Sci.">
        <title>Draft Genome of Tanacetum Coccineum: Genomic Comparison of Closely Related Tanacetum-Family Plants.</title>
        <authorList>
            <person name="Yamashiro T."/>
            <person name="Shiraishi A."/>
            <person name="Nakayama K."/>
            <person name="Satake H."/>
        </authorList>
    </citation>
    <scope>NUCLEOTIDE SEQUENCE</scope>
</reference>
<feature type="domain" description="Retrotransposon gag" evidence="1">
    <location>
        <begin position="45"/>
        <end position="115"/>
    </location>
</feature>
<proteinExistence type="predicted"/>
<keyword evidence="3" id="KW-1185">Reference proteome</keyword>